<dbReference type="RefSeq" id="WP_198568139.1">
    <property type="nucleotide sequence ID" value="NZ_CP066167.1"/>
</dbReference>
<gene>
    <name evidence="8" type="ORF">I6N98_09390</name>
</gene>
<sequence>MEFGGLFGVLVLVADVFAIIKIWQSSATDGEKIVWIIFVALLPLIGLIAWYFVGPGDKALKW</sequence>
<evidence type="ECO:0000256" key="6">
    <source>
        <dbReference type="SAM" id="Phobius"/>
    </source>
</evidence>
<feature type="domain" description="Cardiolipin synthase N-terminal" evidence="7">
    <location>
        <begin position="13"/>
        <end position="55"/>
    </location>
</feature>
<evidence type="ECO:0000256" key="3">
    <source>
        <dbReference type="ARBA" id="ARBA00022692"/>
    </source>
</evidence>
<protein>
    <submittedName>
        <fullName evidence="8">PLDc_N domain-containing protein</fullName>
    </submittedName>
</protein>
<evidence type="ECO:0000313" key="8">
    <source>
        <dbReference type="EMBL" id="QQD16619.1"/>
    </source>
</evidence>
<evidence type="ECO:0000259" key="7">
    <source>
        <dbReference type="Pfam" id="PF13396"/>
    </source>
</evidence>
<feature type="transmembrane region" description="Helical" evidence="6">
    <location>
        <begin position="34"/>
        <end position="53"/>
    </location>
</feature>
<keyword evidence="5 6" id="KW-0472">Membrane</keyword>
<evidence type="ECO:0000256" key="4">
    <source>
        <dbReference type="ARBA" id="ARBA00022989"/>
    </source>
</evidence>
<evidence type="ECO:0000256" key="1">
    <source>
        <dbReference type="ARBA" id="ARBA00004651"/>
    </source>
</evidence>
<dbReference type="Proteomes" id="UP000596063">
    <property type="component" value="Chromosome"/>
</dbReference>
<proteinExistence type="predicted"/>
<dbReference type="Pfam" id="PF13396">
    <property type="entry name" value="PLDc_N"/>
    <property type="match status" value="1"/>
</dbReference>
<keyword evidence="2" id="KW-1003">Cell membrane</keyword>
<keyword evidence="4 6" id="KW-1133">Transmembrane helix</keyword>
<keyword evidence="3 6" id="KW-0812">Transmembrane</keyword>
<dbReference type="GO" id="GO:0005886">
    <property type="term" value="C:plasma membrane"/>
    <property type="evidence" value="ECO:0007669"/>
    <property type="project" value="UniProtKB-SubCell"/>
</dbReference>
<evidence type="ECO:0000313" key="9">
    <source>
        <dbReference type="Proteomes" id="UP000596063"/>
    </source>
</evidence>
<reference evidence="8 9" key="1">
    <citation type="submission" date="2020-12" db="EMBL/GenBank/DDBJ databases">
        <authorList>
            <person name="Shan Y."/>
        </authorList>
    </citation>
    <scope>NUCLEOTIDE SEQUENCE [LARGE SCALE GENOMIC DNA]</scope>
    <source>
        <strain evidence="9">csc3.9</strain>
    </source>
</reference>
<organism evidence="8 9">
    <name type="scientific">Spongiibacter nanhainus</name>
    <dbReference type="NCBI Taxonomy" id="2794344"/>
    <lineage>
        <taxon>Bacteria</taxon>
        <taxon>Pseudomonadati</taxon>
        <taxon>Pseudomonadota</taxon>
        <taxon>Gammaproteobacteria</taxon>
        <taxon>Cellvibrionales</taxon>
        <taxon>Spongiibacteraceae</taxon>
        <taxon>Spongiibacter</taxon>
    </lineage>
</organism>
<dbReference type="EMBL" id="CP066167">
    <property type="protein sequence ID" value="QQD16619.1"/>
    <property type="molecule type" value="Genomic_DNA"/>
</dbReference>
<dbReference type="AlphaFoldDB" id="A0A7T4QXM9"/>
<keyword evidence="9" id="KW-1185">Reference proteome</keyword>
<dbReference type="KEGG" id="snan:I6N98_09390"/>
<evidence type="ECO:0000256" key="5">
    <source>
        <dbReference type="ARBA" id="ARBA00023136"/>
    </source>
</evidence>
<accession>A0A7T4QXM9</accession>
<comment type="subcellular location">
    <subcellularLocation>
        <location evidence="1">Cell membrane</location>
        <topology evidence="1">Multi-pass membrane protein</topology>
    </subcellularLocation>
</comment>
<evidence type="ECO:0000256" key="2">
    <source>
        <dbReference type="ARBA" id="ARBA00022475"/>
    </source>
</evidence>
<dbReference type="InterPro" id="IPR027379">
    <property type="entry name" value="CLS_N"/>
</dbReference>
<name>A0A7T4QXM9_9GAMM</name>